<dbReference type="Proteomes" id="UP000299084">
    <property type="component" value="Unassembled WGS sequence"/>
</dbReference>
<evidence type="ECO:0000313" key="3">
    <source>
        <dbReference type="EMBL" id="KAB1258231.1"/>
    </source>
</evidence>
<comment type="caution">
    <text evidence="3">The sequence shown here is derived from an EMBL/GenBank/DDBJ whole genome shotgun (WGS) entry which is preliminary data.</text>
</comment>
<proteinExistence type="predicted"/>
<protein>
    <submittedName>
        <fullName evidence="3">HERV-H LTR-associating protein 1</fullName>
    </submittedName>
</protein>
<dbReference type="PANTHER" id="PTHR15299:SF3">
    <property type="entry name" value="HERV-H LTR-ASSOCIATING PROTEIN 1"/>
    <property type="match status" value="1"/>
</dbReference>
<evidence type="ECO:0000256" key="1">
    <source>
        <dbReference type="SAM" id="Phobius"/>
    </source>
</evidence>
<feature type="transmembrane region" description="Helical" evidence="1">
    <location>
        <begin position="168"/>
        <end position="186"/>
    </location>
</feature>
<keyword evidence="2" id="KW-0732">Signal</keyword>
<keyword evidence="1" id="KW-1133">Transmembrane helix</keyword>
<gene>
    <name evidence="3" type="ORF">Cadr_000022816</name>
</gene>
<sequence length="362" mass="40122">MPGFLLRGPPARLCVGLACVLSLWNTVSAFKGEAKKENAMTFLPTTVSSLRGEEKREKGVAFLGTTVGICCLFVSLSLAESTKFFSLLSITSYSSFAFHKFAVAIYNRMPCGSFPFLVSHLRPVDLARFPARYCYCLNNGTNDLSDFTALLVDVIGNSTSYLTEIFKADTIILITTTTIIISFLLMPEALPLCFCVQWMVTVITAVLLGSMNLTFLPFGLIKRAVELSPLYRGIGRSWGGTHPPLAHRLRVLPRLRPPDIHRQVMSLPGGPLPLEKRQLWSQDPTRFQVRAGTPSLPWFVSALDKGFALGCPEPSLRDGAMTATPLTLAIQELNPCLMELCRFFQQCLCMSQKRDPRMEAVR</sequence>
<dbReference type="PANTHER" id="PTHR15299">
    <property type="entry name" value="HERV-H LTR-ASSOCIATING PROTEIN 1"/>
    <property type="match status" value="1"/>
</dbReference>
<feature type="transmembrane region" description="Helical" evidence="1">
    <location>
        <begin position="198"/>
        <end position="221"/>
    </location>
</feature>
<keyword evidence="1" id="KW-0812">Transmembrane</keyword>
<reference evidence="3 4" key="1">
    <citation type="journal article" date="2019" name="Mol. Ecol. Resour.">
        <title>Improving Illumina assemblies with Hi-C and long reads: an example with the North African dromedary.</title>
        <authorList>
            <person name="Elbers J.P."/>
            <person name="Rogers M.F."/>
            <person name="Perelman P.L."/>
            <person name="Proskuryakova A.A."/>
            <person name="Serdyukova N.A."/>
            <person name="Johnson W.E."/>
            <person name="Horin P."/>
            <person name="Corander J."/>
            <person name="Murphy D."/>
            <person name="Burger P.A."/>
        </authorList>
    </citation>
    <scope>NUCLEOTIDE SEQUENCE [LARGE SCALE GENOMIC DNA]</scope>
    <source>
        <strain evidence="3">Drom800</strain>
        <tissue evidence="3">Blood</tissue>
    </source>
</reference>
<feature type="signal peptide" evidence="2">
    <location>
        <begin position="1"/>
        <end position="29"/>
    </location>
</feature>
<accession>A0A5N4CH39</accession>
<evidence type="ECO:0000313" key="4">
    <source>
        <dbReference type="Proteomes" id="UP000299084"/>
    </source>
</evidence>
<organism evidence="3 4">
    <name type="scientific">Camelus dromedarius</name>
    <name type="common">Dromedary</name>
    <name type="synonym">Arabian camel</name>
    <dbReference type="NCBI Taxonomy" id="9838"/>
    <lineage>
        <taxon>Eukaryota</taxon>
        <taxon>Metazoa</taxon>
        <taxon>Chordata</taxon>
        <taxon>Craniata</taxon>
        <taxon>Vertebrata</taxon>
        <taxon>Euteleostomi</taxon>
        <taxon>Mammalia</taxon>
        <taxon>Eutheria</taxon>
        <taxon>Laurasiatheria</taxon>
        <taxon>Artiodactyla</taxon>
        <taxon>Tylopoda</taxon>
        <taxon>Camelidae</taxon>
        <taxon>Camelus</taxon>
    </lineage>
</organism>
<keyword evidence="1" id="KW-0472">Membrane</keyword>
<feature type="transmembrane region" description="Helical" evidence="1">
    <location>
        <begin position="59"/>
        <end position="79"/>
    </location>
</feature>
<dbReference type="EMBL" id="JWIN03000025">
    <property type="protein sequence ID" value="KAB1258231.1"/>
    <property type="molecule type" value="Genomic_DNA"/>
</dbReference>
<dbReference type="InterPro" id="IPR037643">
    <property type="entry name" value="HHLA1"/>
</dbReference>
<name>A0A5N4CH39_CAMDR</name>
<keyword evidence="4" id="KW-1185">Reference proteome</keyword>
<dbReference type="AlphaFoldDB" id="A0A5N4CH39"/>
<feature type="chain" id="PRO_5024347081" evidence="2">
    <location>
        <begin position="30"/>
        <end position="362"/>
    </location>
</feature>
<evidence type="ECO:0000256" key="2">
    <source>
        <dbReference type="SAM" id="SignalP"/>
    </source>
</evidence>